<name>A0ABP0WJN6_9BRYO</name>
<organism evidence="2 3">
    <name type="scientific">Sphagnum jensenii</name>
    <dbReference type="NCBI Taxonomy" id="128206"/>
    <lineage>
        <taxon>Eukaryota</taxon>
        <taxon>Viridiplantae</taxon>
        <taxon>Streptophyta</taxon>
        <taxon>Embryophyta</taxon>
        <taxon>Bryophyta</taxon>
        <taxon>Sphagnophytina</taxon>
        <taxon>Sphagnopsida</taxon>
        <taxon>Sphagnales</taxon>
        <taxon>Sphagnaceae</taxon>
        <taxon>Sphagnum</taxon>
    </lineage>
</organism>
<evidence type="ECO:0000313" key="3">
    <source>
        <dbReference type="Proteomes" id="UP001497444"/>
    </source>
</evidence>
<feature type="non-terminal residue" evidence="2">
    <location>
        <position position="105"/>
    </location>
</feature>
<dbReference type="Proteomes" id="UP001497444">
    <property type="component" value="Chromosome 19"/>
</dbReference>
<gene>
    <name evidence="2" type="ORF">CSSPJE1EN1_LOCUS12527</name>
</gene>
<keyword evidence="3" id="KW-1185">Reference proteome</keyword>
<evidence type="ECO:0000313" key="2">
    <source>
        <dbReference type="EMBL" id="CAK9267049.1"/>
    </source>
</evidence>
<feature type="region of interest" description="Disordered" evidence="1">
    <location>
        <begin position="1"/>
        <end position="74"/>
    </location>
</feature>
<sequence length="105" mass="11414">QDTLTAAPDLPLPESLDRRDDEEDVLNLDSESGKEQQLDVQEAPGTAGSWYGIGNFRSDTPTSPEANCEDQKGAKSDAAWGKNFFFSGRKAEGHVSLELEALRST</sequence>
<evidence type="ECO:0000256" key="1">
    <source>
        <dbReference type="SAM" id="MobiDB-lite"/>
    </source>
</evidence>
<accession>A0ABP0WJN6</accession>
<proteinExistence type="predicted"/>
<dbReference type="EMBL" id="OZ020114">
    <property type="protein sequence ID" value="CAK9267049.1"/>
    <property type="molecule type" value="Genomic_DNA"/>
</dbReference>
<reference evidence="2" key="1">
    <citation type="submission" date="2024-02" db="EMBL/GenBank/DDBJ databases">
        <authorList>
            <consortium name="ELIXIR-Norway"/>
            <consortium name="Elixir Norway"/>
        </authorList>
    </citation>
    <scope>NUCLEOTIDE SEQUENCE</scope>
</reference>
<feature type="non-terminal residue" evidence="2">
    <location>
        <position position="1"/>
    </location>
</feature>
<protein>
    <submittedName>
        <fullName evidence="2">Uncharacterized protein</fullName>
    </submittedName>
</protein>